<dbReference type="OrthoDB" id="3214502at2759"/>
<name>A0A0C3EXU5_PILCF</name>
<evidence type="ECO:0000256" key="1">
    <source>
        <dbReference type="SAM" id="MobiDB-lite"/>
    </source>
</evidence>
<reference evidence="4" key="2">
    <citation type="submission" date="2015-01" db="EMBL/GenBank/DDBJ databases">
        <title>Evolutionary Origins and Diversification of the Mycorrhizal Mutualists.</title>
        <authorList>
            <consortium name="DOE Joint Genome Institute"/>
            <consortium name="Mycorrhizal Genomics Consortium"/>
            <person name="Kohler A."/>
            <person name="Kuo A."/>
            <person name="Nagy L.G."/>
            <person name="Floudas D."/>
            <person name="Copeland A."/>
            <person name="Barry K.W."/>
            <person name="Cichocki N."/>
            <person name="Veneault-Fourrey C."/>
            <person name="LaButti K."/>
            <person name="Lindquist E.A."/>
            <person name="Lipzen A."/>
            <person name="Lundell T."/>
            <person name="Morin E."/>
            <person name="Murat C."/>
            <person name="Riley R."/>
            <person name="Ohm R."/>
            <person name="Sun H."/>
            <person name="Tunlid A."/>
            <person name="Henrissat B."/>
            <person name="Grigoriev I.V."/>
            <person name="Hibbett D.S."/>
            <person name="Martin F."/>
        </authorList>
    </citation>
    <scope>NUCLEOTIDE SEQUENCE [LARGE SCALE GENOMIC DNA]</scope>
    <source>
        <strain evidence="4">F 1598</strain>
    </source>
</reference>
<dbReference type="PANTHER" id="PTHR33104:SF2">
    <property type="entry name" value="CXC3 LIKE CYSTEINE CLUSTER DOMAIN-CONTAINING PROTEIN"/>
    <property type="match status" value="1"/>
</dbReference>
<dbReference type="InterPro" id="IPR041457">
    <property type="entry name" value="CxC2_KDZ-assoc"/>
</dbReference>
<dbReference type="InParanoid" id="A0A0C3EXU5"/>
<evidence type="ECO:0000259" key="2">
    <source>
        <dbReference type="Pfam" id="PF18803"/>
    </source>
</evidence>
<feature type="compositionally biased region" description="Basic and acidic residues" evidence="1">
    <location>
        <begin position="956"/>
        <end position="968"/>
    </location>
</feature>
<accession>A0A0C3EXU5</accession>
<reference evidence="3 4" key="1">
    <citation type="submission" date="2014-04" db="EMBL/GenBank/DDBJ databases">
        <authorList>
            <consortium name="DOE Joint Genome Institute"/>
            <person name="Kuo A."/>
            <person name="Tarkka M."/>
            <person name="Buscot F."/>
            <person name="Kohler A."/>
            <person name="Nagy L.G."/>
            <person name="Floudas D."/>
            <person name="Copeland A."/>
            <person name="Barry K.W."/>
            <person name="Cichocki N."/>
            <person name="Veneault-Fourrey C."/>
            <person name="LaButti K."/>
            <person name="Lindquist E.A."/>
            <person name="Lipzen A."/>
            <person name="Lundell T."/>
            <person name="Morin E."/>
            <person name="Murat C."/>
            <person name="Sun H."/>
            <person name="Tunlid A."/>
            <person name="Henrissat B."/>
            <person name="Grigoriev I.V."/>
            <person name="Hibbett D.S."/>
            <person name="Martin F."/>
            <person name="Nordberg H.P."/>
            <person name="Cantor M.N."/>
            <person name="Hua S.X."/>
        </authorList>
    </citation>
    <scope>NUCLEOTIDE SEQUENCE [LARGE SCALE GENOMIC DNA]</scope>
    <source>
        <strain evidence="3 4">F 1598</strain>
    </source>
</reference>
<evidence type="ECO:0000313" key="4">
    <source>
        <dbReference type="Proteomes" id="UP000054166"/>
    </source>
</evidence>
<dbReference type="EMBL" id="KN833121">
    <property type="protein sequence ID" value="KIM72571.1"/>
    <property type="molecule type" value="Genomic_DNA"/>
</dbReference>
<dbReference type="Pfam" id="PF18803">
    <property type="entry name" value="CxC2"/>
    <property type="match status" value="1"/>
</dbReference>
<keyword evidence="4" id="KW-1185">Reference proteome</keyword>
<dbReference type="AlphaFoldDB" id="A0A0C3EXU5"/>
<dbReference type="Proteomes" id="UP000054166">
    <property type="component" value="Unassembled WGS sequence"/>
</dbReference>
<feature type="non-terminal residue" evidence="3">
    <location>
        <position position="975"/>
    </location>
</feature>
<feature type="region of interest" description="Disordered" evidence="1">
    <location>
        <begin position="592"/>
        <end position="613"/>
    </location>
</feature>
<dbReference type="Pfam" id="PF18758">
    <property type="entry name" value="KDZ"/>
    <property type="match status" value="1"/>
</dbReference>
<evidence type="ECO:0000313" key="3">
    <source>
        <dbReference type="EMBL" id="KIM72571.1"/>
    </source>
</evidence>
<proteinExistence type="predicted"/>
<dbReference type="PANTHER" id="PTHR33104">
    <property type="entry name" value="SI:DKEY-29D5.2"/>
    <property type="match status" value="1"/>
</dbReference>
<dbReference type="HOGENOM" id="CLU_003703_13_0_1"/>
<organism evidence="3 4">
    <name type="scientific">Piloderma croceum (strain F 1598)</name>
    <dbReference type="NCBI Taxonomy" id="765440"/>
    <lineage>
        <taxon>Eukaryota</taxon>
        <taxon>Fungi</taxon>
        <taxon>Dikarya</taxon>
        <taxon>Basidiomycota</taxon>
        <taxon>Agaricomycotina</taxon>
        <taxon>Agaricomycetes</taxon>
        <taxon>Agaricomycetidae</taxon>
        <taxon>Atheliales</taxon>
        <taxon>Atheliaceae</taxon>
        <taxon>Piloderma</taxon>
    </lineage>
</organism>
<sequence length="975" mass="110257">MSSNVHYHKVPVPVPKYRRKSKGKRRIVGVEVFNFNADDLLEHDSAAQFATTSADGRRHYRQTEDIAPPTPLPESLGGFNGAQNDFDADFDPDFDADSLVPGFIDLLEKEVRAENAAKPRARRYVSSDQPLTEWVPFRDEYLDELNCLEGRGQYTADHCPSCSHHSLLSAVDLLLQKPATVRCKDCFGGVLLCNECCVRDHARNPLHVIEKWNGTYFEPTTLADIGLRVQLGHPPRKPCSNPRRGYHEFIVIHTNGLHHVKIDYCECDHVGEYGSHRQQLLRRQWYPATHTEPQTCATFAVLTHFHMQNLQGKVAGYDYFSALEKLTDNAGMSKIKDRYKEFMRIMREWQHLKMLKHAGRGHTISGSKGTQPGELGVICPACPHPGINLPPNWKDAPDDIKFLYILFLAIDACFQLKRRLVSSEKKDPGLGTGLASFVEDTGFRKYILTVTDQKEISSCTGLSALDHANSKFSAGYATTGAGICCCARHEFIERGGVADLQKGERYANMDYVFASALKHHNRELQKVISYDIACQWWINLLERLNKLPLHIRPPPLGPTDVVIPKLHVYSHKLECQTDYSLNYLPGAGRTDGEGIKRTHSNTGPVCASTKQMGPGSRHDSLDWHWVHWNWQKIVGMGISFHKKLSKALLQEKEHEEAFQRFSELQLDDVSDWLEMVTAWEQDHTQPNPYVPPTSNTGVTEADVKLLLAEEEAELAANGVVALNEVNASAFVVAGLDLQDRQRKIAFEVKYTNIWTPTQKMDLLDQRTRLNHELTRFRTLQGTYMPTVASITSSNHSASPPGATKRKRPDVAGDQDVTSKPEPVELQVLFLPSEISTQVLGGCHLGLDEIERQLRDAQCRTSLDHIRTHLYIKSGLMTYKQCHVRHQGASTRTRTTIDSNDMKIKIFQARYNTARNALIALGADPEEMEWKEVKDADLRCLEDPEQDAKRDMWARNRLEKQKQNQESRLEVPGPGE</sequence>
<dbReference type="CDD" id="cd19757">
    <property type="entry name" value="Bbox1"/>
    <property type="match status" value="1"/>
</dbReference>
<gene>
    <name evidence="3" type="ORF">PILCRDRAFT_16010</name>
</gene>
<feature type="domain" description="CxC2-like cysteine cluster KDZ transposase-associated" evidence="2">
    <location>
        <begin position="222"/>
        <end position="331"/>
    </location>
</feature>
<dbReference type="InterPro" id="IPR040521">
    <property type="entry name" value="KDZ"/>
</dbReference>
<feature type="region of interest" description="Disordered" evidence="1">
    <location>
        <begin position="956"/>
        <end position="975"/>
    </location>
</feature>
<protein>
    <recommendedName>
        <fullName evidence="2">CxC2-like cysteine cluster KDZ transposase-associated domain-containing protein</fullName>
    </recommendedName>
</protein>
<dbReference type="STRING" id="765440.A0A0C3EXU5"/>
<feature type="compositionally biased region" description="Polar residues" evidence="1">
    <location>
        <begin position="600"/>
        <end position="611"/>
    </location>
</feature>
<feature type="region of interest" description="Disordered" evidence="1">
    <location>
        <begin position="790"/>
        <end position="817"/>
    </location>
</feature>